<evidence type="ECO:0000256" key="1">
    <source>
        <dbReference type="ARBA" id="ARBA00022741"/>
    </source>
</evidence>
<dbReference type="InterPro" id="IPR027417">
    <property type="entry name" value="P-loop_NTPase"/>
</dbReference>
<dbReference type="EMBL" id="JACIFP010000001">
    <property type="protein sequence ID" value="MBB4136173.1"/>
    <property type="molecule type" value="Genomic_DNA"/>
</dbReference>
<dbReference type="NCBIfam" id="NF008348">
    <property type="entry name" value="PRK11131.1"/>
    <property type="match status" value="1"/>
</dbReference>
<dbReference type="InterPro" id="IPR003593">
    <property type="entry name" value="AAA+_ATPase"/>
</dbReference>
<dbReference type="GO" id="GO:0003723">
    <property type="term" value="F:RNA binding"/>
    <property type="evidence" value="ECO:0007669"/>
    <property type="project" value="TreeGrafter"/>
</dbReference>
<evidence type="ECO:0000313" key="8">
    <source>
        <dbReference type="Proteomes" id="UP000551501"/>
    </source>
</evidence>
<evidence type="ECO:0000256" key="3">
    <source>
        <dbReference type="ARBA" id="ARBA00022806"/>
    </source>
</evidence>
<dbReference type="RefSeq" id="WP_183371141.1">
    <property type="nucleotide sequence ID" value="NZ_BAABHL010000013.1"/>
</dbReference>
<dbReference type="FunFam" id="1.20.120.1080:FF:000005">
    <property type="entry name" value="ATP-dependent helicase HrpA"/>
    <property type="match status" value="1"/>
</dbReference>
<dbReference type="InterPro" id="IPR011545">
    <property type="entry name" value="DEAD/DEAH_box_helicase_dom"/>
</dbReference>
<dbReference type="GO" id="GO:0016787">
    <property type="term" value="F:hydrolase activity"/>
    <property type="evidence" value="ECO:0007669"/>
    <property type="project" value="UniProtKB-KW"/>
</dbReference>
<evidence type="ECO:0000256" key="4">
    <source>
        <dbReference type="ARBA" id="ARBA00022840"/>
    </source>
</evidence>
<dbReference type="Pfam" id="PF00271">
    <property type="entry name" value="Helicase_C"/>
    <property type="match status" value="1"/>
</dbReference>
<dbReference type="InterPro" id="IPR011709">
    <property type="entry name" value="DEAD-box_helicase_OB_fold"/>
</dbReference>
<dbReference type="InterPro" id="IPR007502">
    <property type="entry name" value="Helicase-assoc_dom"/>
</dbReference>
<feature type="domain" description="Helicase C-terminal" evidence="6">
    <location>
        <begin position="215"/>
        <end position="381"/>
    </location>
</feature>
<dbReference type="Pfam" id="PF07717">
    <property type="entry name" value="OB_NTP_bind"/>
    <property type="match status" value="1"/>
</dbReference>
<sequence length="1228" mass="135095">MSSPLTITYPPELPVSACREEIAAAIADHQVVVIAGETGSGKTTQLPKICLELGRTAIGHTQPRRIAATSVATRIADELGTEIGDAVGYQVRFSDKSSRSTQIKVMTDGILLREITTDPLLRGYDTIIIDEAHERSLNIDFLLGYLKQLLPRRRDLKVVITSATIEPDRFARHFAGPDDEVPILEVSGRTYPVEVRYRPLAADDEDHADLDQIAAIDAAVGELWSGGAGDVLVFLPTERDIRETAEALGRKRQSAEIVPLYARLSVAEQHRVFAPSNGRRIVLATNVAETSLTVPGIRYVIDAGTARISRYSTRTKVTRLPIEKVSQASARQRAGRCGRVAPGVCIRLYAEDDFDARPEYTDPEILRSNLAAVILSMLSLRLGDIADFPFVQPPEARAVRDGMALLSELGAVTDTDSAVARLTKVGTTLARLPVDPRLGRMLVAGHENGCLDHVLVIAAALALPDVREFPSDRREAAQTAHRRHAVPGSEFMGYLKLWSYLQERRDELSGNQFRRQCEREFIHYLRVREWWDLHRQLKRTVRDLKWQIPDTEADATAVHKSVLTGLLTNVGARQGDTREFLGTRGTKFTIFPGSFLSSKPPAFVVAAELMETSRLFAHTVAAIDPEWVEQAAADLVTRTYSEPHWSTRRGAVMAYERVTLYGVPLVAQRRVHYGSIDPKTAREIFITEALVGGRWRTRHAFAAHNADLLKEVEDLEHRARRRDVGMSDTELFEFYDARIPATVVSARHFDSWWKKAGRTDPTLLDLTPDMFAADDTPQASEFPSAWRQGETRLELRYHFSPGAPDDGVTVVVPRALLDHVHDGGFDWLVPGMRTELVTALIKSLPKGLRKSMSPAARYADLALESLSPRAEALLPALARELSSITRISLGPRDFRPENLPAHLRMHYAVTDPEGAVIARSDRLGDLRDQFTGGSPTARTTGGEMFSSWSADGIGTLADHRVQTLAGQQVTRYPTLAVTPGRGVRIVDVSTPAARDAGIVAGVRELLSSTVAPPSRRLASSLAPAHKLALSQSPYRDVDALLADCTRRAVIDVLAGDTAVARIRSAADFDALSARLAPTVRSAAPDYFMAAVDAFAEYAQVRRAVDRHVGTLAADDVADQIANLVFDGFVGVTPGPRLRALPRYLEAARLRLDALPASASRDNAGTAVIDRLVAAWNQRLAQVPESRHDALNEMVQWQLEELRVSLFAQQLGTDGPVSEKRVRKAIDGF</sequence>
<feature type="domain" description="Helicase ATP-binding" evidence="5">
    <location>
        <begin position="23"/>
        <end position="183"/>
    </location>
</feature>
<dbReference type="InterPro" id="IPR001650">
    <property type="entry name" value="Helicase_C-like"/>
</dbReference>
<keyword evidence="1" id="KW-0547">Nucleotide-binding</keyword>
<dbReference type="SMART" id="SM00847">
    <property type="entry name" value="HA2"/>
    <property type="match status" value="1"/>
</dbReference>
<dbReference type="PROSITE" id="PS51192">
    <property type="entry name" value="HELICASE_ATP_BIND_1"/>
    <property type="match status" value="1"/>
</dbReference>
<evidence type="ECO:0000313" key="7">
    <source>
        <dbReference type="EMBL" id="MBB4136173.1"/>
    </source>
</evidence>
<dbReference type="NCBIfam" id="TIGR01967">
    <property type="entry name" value="DEAH_box_HrpA"/>
    <property type="match status" value="1"/>
</dbReference>
<reference evidence="7 8" key="1">
    <citation type="submission" date="2020-08" db="EMBL/GenBank/DDBJ databases">
        <title>Sequencing the genomes of 1000 actinobacteria strains.</title>
        <authorList>
            <person name="Klenk H.-P."/>
        </authorList>
    </citation>
    <scope>NUCLEOTIDE SEQUENCE [LARGE SCALE GENOMIC DNA]</scope>
    <source>
        <strain evidence="7 8">DSM 45298</strain>
    </source>
</reference>
<dbReference type="SMART" id="SM00490">
    <property type="entry name" value="HELICc"/>
    <property type="match status" value="1"/>
</dbReference>
<dbReference type="InterPro" id="IPR024590">
    <property type="entry name" value="HrpA_C"/>
</dbReference>
<keyword evidence="4" id="KW-0067">ATP-binding</keyword>
<dbReference type="GO" id="GO:0003724">
    <property type="term" value="F:RNA helicase activity"/>
    <property type="evidence" value="ECO:0007669"/>
    <property type="project" value="UniProtKB-EC"/>
</dbReference>
<dbReference type="SMART" id="SM00487">
    <property type="entry name" value="DEXDc"/>
    <property type="match status" value="1"/>
</dbReference>
<dbReference type="Pfam" id="PF11898">
    <property type="entry name" value="DUF3418"/>
    <property type="match status" value="1"/>
</dbReference>
<comment type="caution">
    <text evidence="7">The sequence shown here is derived from an EMBL/GenBank/DDBJ whole genome shotgun (WGS) entry which is preliminary data.</text>
</comment>
<evidence type="ECO:0000259" key="6">
    <source>
        <dbReference type="PROSITE" id="PS51194"/>
    </source>
</evidence>
<name>A0A840F111_9ACTN</name>
<dbReference type="PROSITE" id="PS51194">
    <property type="entry name" value="HELICASE_CTER"/>
    <property type="match status" value="1"/>
</dbReference>
<evidence type="ECO:0000256" key="2">
    <source>
        <dbReference type="ARBA" id="ARBA00022801"/>
    </source>
</evidence>
<dbReference type="Pfam" id="PF21010">
    <property type="entry name" value="HA2_C"/>
    <property type="match status" value="1"/>
</dbReference>
<dbReference type="Gene3D" id="3.40.50.300">
    <property type="entry name" value="P-loop containing nucleotide triphosphate hydrolases"/>
    <property type="match status" value="2"/>
</dbReference>
<keyword evidence="8" id="KW-1185">Reference proteome</keyword>
<dbReference type="Proteomes" id="UP000551501">
    <property type="component" value="Unassembled WGS sequence"/>
</dbReference>
<dbReference type="AlphaFoldDB" id="A0A840F111"/>
<dbReference type="EC" id="3.6.4.13" evidence="7"/>
<evidence type="ECO:0000259" key="5">
    <source>
        <dbReference type="PROSITE" id="PS51192"/>
    </source>
</evidence>
<dbReference type="PANTHER" id="PTHR18934:SF99">
    <property type="entry name" value="ATP-DEPENDENT RNA HELICASE DHX37-RELATED"/>
    <property type="match status" value="1"/>
</dbReference>
<gene>
    <name evidence="7" type="ORF">BKA16_002725</name>
</gene>
<dbReference type="CDD" id="cd18791">
    <property type="entry name" value="SF2_C_RHA"/>
    <property type="match status" value="1"/>
</dbReference>
<organism evidence="7 8">
    <name type="scientific">Gordonia humi</name>
    <dbReference type="NCBI Taxonomy" id="686429"/>
    <lineage>
        <taxon>Bacteria</taxon>
        <taxon>Bacillati</taxon>
        <taxon>Actinomycetota</taxon>
        <taxon>Actinomycetes</taxon>
        <taxon>Mycobacteriales</taxon>
        <taxon>Gordoniaceae</taxon>
        <taxon>Gordonia</taxon>
    </lineage>
</organism>
<dbReference type="Pfam" id="PF00270">
    <property type="entry name" value="DEAD"/>
    <property type="match status" value="1"/>
</dbReference>
<dbReference type="SMART" id="SM00382">
    <property type="entry name" value="AAA"/>
    <property type="match status" value="1"/>
</dbReference>
<dbReference type="SUPFAM" id="SSF52540">
    <property type="entry name" value="P-loop containing nucleoside triphosphate hydrolases"/>
    <property type="match status" value="1"/>
</dbReference>
<protein>
    <submittedName>
        <fullName evidence="7">ATP-dependent helicase HrpA</fullName>
        <ecNumber evidence="7">3.6.4.13</ecNumber>
    </submittedName>
</protein>
<keyword evidence="3 7" id="KW-0347">Helicase</keyword>
<dbReference type="InterPro" id="IPR010222">
    <property type="entry name" value="RNA_helicase_HrpA"/>
</dbReference>
<dbReference type="PANTHER" id="PTHR18934">
    <property type="entry name" value="ATP-DEPENDENT RNA HELICASE"/>
    <property type="match status" value="1"/>
</dbReference>
<proteinExistence type="predicted"/>
<keyword evidence="2 7" id="KW-0378">Hydrolase</keyword>
<dbReference type="GO" id="GO:0005524">
    <property type="term" value="F:ATP binding"/>
    <property type="evidence" value="ECO:0007669"/>
    <property type="project" value="UniProtKB-KW"/>
</dbReference>
<dbReference type="InterPro" id="IPR014001">
    <property type="entry name" value="Helicase_ATP-bd"/>
</dbReference>
<dbReference type="Gene3D" id="1.20.120.1080">
    <property type="match status" value="1"/>
</dbReference>
<accession>A0A840F111</accession>